<evidence type="ECO:0000256" key="5">
    <source>
        <dbReference type="PIRSR" id="PIRSR015582-2"/>
    </source>
</evidence>
<evidence type="ECO:0000313" key="8">
    <source>
        <dbReference type="Proteomes" id="UP000019141"/>
    </source>
</evidence>
<gene>
    <name evidence="7" type="ORF">ETSY1_09395</name>
</gene>
<evidence type="ECO:0000256" key="1">
    <source>
        <dbReference type="ARBA" id="ARBA00001946"/>
    </source>
</evidence>
<dbReference type="GO" id="GO:0016829">
    <property type="term" value="F:lyase activity"/>
    <property type="evidence" value="ECO:0007669"/>
    <property type="project" value="UniProtKB-KW"/>
</dbReference>
<comment type="cofactor">
    <cofactor evidence="1">
        <name>Mg(2+)</name>
        <dbReference type="ChEBI" id="CHEBI:18420"/>
    </cofactor>
</comment>
<dbReference type="SUPFAM" id="SSF51621">
    <property type="entry name" value="Phosphoenolpyruvate/pyruvate domain"/>
    <property type="match status" value="1"/>
</dbReference>
<dbReference type="GO" id="GO:0000287">
    <property type="term" value="F:magnesium ion binding"/>
    <property type="evidence" value="ECO:0007669"/>
    <property type="project" value="TreeGrafter"/>
</dbReference>
<accession>W4LSC1</accession>
<keyword evidence="3 5" id="KW-0460">Magnesium</keyword>
<evidence type="ECO:0000259" key="6">
    <source>
        <dbReference type="Pfam" id="PF03328"/>
    </source>
</evidence>
<feature type="binding site" evidence="5">
    <location>
        <position position="129"/>
    </location>
    <ligand>
        <name>Mg(2+)</name>
        <dbReference type="ChEBI" id="CHEBI:18420"/>
    </ligand>
</feature>
<dbReference type="InterPro" id="IPR005000">
    <property type="entry name" value="Aldolase/citrate-lyase_domain"/>
</dbReference>
<dbReference type="PIRSF" id="PIRSF015582">
    <property type="entry name" value="Cit_lyase_B"/>
    <property type="match status" value="1"/>
</dbReference>
<name>W4LSC1_ENTF1</name>
<dbReference type="Proteomes" id="UP000019141">
    <property type="component" value="Unassembled WGS sequence"/>
</dbReference>
<evidence type="ECO:0000256" key="2">
    <source>
        <dbReference type="ARBA" id="ARBA00022723"/>
    </source>
</evidence>
<comment type="caution">
    <text evidence="7">The sequence shown here is derived from an EMBL/GenBank/DDBJ whole genome shotgun (WGS) entry which is preliminary data.</text>
</comment>
<keyword evidence="8" id="KW-1185">Reference proteome</keyword>
<keyword evidence="7" id="KW-0456">Lyase</keyword>
<organism evidence="7 8">
    <name type="scientific">Entotheonella factor</name>
    <dbReference type="NCBI Taxonomy" id="1429438"/>
    <lineage>
        <taxon>Bacteria</taxon>
        <taxon>Pseudomonadati</taxon>
        <taxon>Nitrospinota/Tectimicrobiota group</taxon>
        <taxon>Candidatus Tectimicrobiota</taxon>
        <taxon>Candidatus Entotheonellia</taxon>
        <taxon>Candidatus Entotheonellales</taxon>
        <taxon>Candidatus Entotheonellaceae</taxon>
        <taxon>Candidatus Entotheonella</taxon>
    </lineage>
</organism>
<dbReference type="AlphaFoldDB" id="W4LSC1"/>
<reference evidence="7 8" key="1">
    <citation type="journal article" date="2014" name="Nature">
        <title>An environmental bacterial taxon with a large and distinct metabolic repertoire.</title>
        <authorList>
            <person name="Wilson M.C."/>
            <person name="Mori T."/>
            <person name="Ruckert C."/>
            <person name="Uria A.R."/>
            <person name="Helf M.J."/>
            <person name="Takada K."/>
            <person name="Gernert C."/>
            <person name="Steffens U.A."/>
            <person name="Heycke N."/>
            <person name="Schmitt S."/>
            <person name="Rinke C."/>
            <person name="Helfrich E.J."/>
            <person name="Brachmann A.O."/>
            <person name="Gurgui C."/>
            <person name="Wakimoto T."/>
            <person name="Kracht M."/>
            <person name="Crusemann M."/>
            <person name="Hentschel U."/>
            <person name="Abe I."/>
            <person name="Matsunaga S."/>
            <person name="Kalinowski J."/>
            <person name="Takeyama H."/>
            <person name="Piel J."/>
        </authorList>
    </citation>
    <scope>NUCLEOTIDE SEQUENCE [LARGE SCALE GENOMIC DNA]</scope>
    <source>
        <strain evidence="8">TSY1</strain>
    </source>
</reference>
<evidence type="ECO:0000256" key="3">
    <source>
        <dbReference type="ARBA" id="ARBA00022842"/>
    </source>
</evidence>
<dbReference type="InterPro" id="IPR011206">
    <property type="entry name" value="Citrate_lyase_beta/mcl1/mcl2"/>
</dbReference>
<dbReference type="HOGENOM" id="CLU_044864_0_1_7"/>
<dbReference type="GO" id="GO:0006107">
    <property type="term" value="P:oxaloacetate metabolic process"/>
    <property type="evidence" value="ECO:0007669"/>
    <property type="project" value="TreeGrafter"/>
</dbReference>
<dbReference type="Gene3D" id="3.20.20.60">
    <property type="entry name" value="Phosphoenolpyruvate-binding domains"/>
    <property type="match status" value="1"/>
</dbReference>
<dbReference type="PANTHER" id="PTHR32308:SF0">
    <property type="entry name" value="HPCH_HPAI ALDOLASE_CITRATE LYASE DOMAIN-CONTAINING PROTEIN"/>
    <property type="match status" value="1"/>
</dbReference>
<feature type="binding site" evidence="5">
    <location>
        <position position="159"/>
    </location>
    <ligand>
        <name>Mg(2+)</name>
        <dbReference type="ChEBI" id="CHEBI:18420"/>
    </ligand>
</feature>
<evidence type="ECO:0000256" key="4">
    <source>
        <dbReference type="PIRSR" id="PIRSR015582-1"/>
    </source>
</evidence>
<protein>
    <submittedName>
        <fullName evidence="7">Citryl-CoA lyase</fullName>
    </submittedName>
</protein>
<feature type="binding site" evidence="4">
    <location>
        <position position="66"/>
    </location>
    <ligand>
        <name>substrate</name>
    </ligand>
</feature>
<feature type="domain" description="HpcH/HpaI aldolase/citrate lyase" evidence="6">
    <location>
        <begin position="5"/>
        <end position="228"/>
    </location>
</feature>
<dbReference type="InterPro" id="IPR040442">
    <property type="entry name" value="Pyrv_kinase-like_dom_sf"/>
</dbReference>
<dbReference type="InterPro" id="IPR015813">
    <property type="entry name" value="Pyrv/PenolPyrv_kinase-like_dom"/>
</dbReference>
<dbReference type="EMBL" id="AZHW01000286">
    <property type="protein sequence ID" value="ETX00944.1"/>
    <property type="molecule type" value="Genomic_DNA"/>
</dbReference>
<dbReference type="PANTHER" id="PTHR32308">
    <property type="entry name" value="LYASE BETA SUBUNIT, PUTATIVE (AFU_ORTHOLOGUE AFUA_4G13030)-RELATED"/>
    <property type="match status" value="1"/>
</dbReference>
<proteinExistence type="predicted"/>
<keyword evidence="2 5" id="KW-0479">Metal-binding</keyword>
<feature type="binding site" evidence="4">
    <location>
        <position position="129"/>
    </location>
    <ligand>
        <name>substrate</name>
    </ligand>
</feature>
<evidence type="ECO:0000313" key="7">
    <source>
        <dbReference type="EMBL" id="ETX00944.1"/>
    </source>
</evidence>
<dbReference type="Pfam" id="PF03328">
    <property type="entry name" value="HpcH_HpaI"/>
    <property type="match status" value="1"/>
</dbReference>
<sequence length="308" mass="33097">MKPLRSMLFVPGNKPAWVEKAIHAGADGLILDLEDSVPFSDKAAARPMAAEALARFHALGPVLTVRINALETGMAGDDIDALVSPGLSAILAPKIETPQDIATLDALLTQSEHRAGLEPGQVEIYPTLETAKGIYHAYQIATCSPRVPTLACAAGPGGDTARSLGYVWTKEGTETLYIRSKVLLDARAAGVTYPLITSWFDVRDLEGLKTDVRLNRQLGYSGQIVIHPSHVPIVNEAFTPTPQEIAYHQGLLAAMEEAERQGTSAVTYEGAMVDIAMVKTSRQLLELARVIGALDAPMHAMRPERNEG</sequence>